<gene>
    <name evidence="2" type="ORF">GCM10011282_17210</name>
</gene>
<evidence type="ECO:0000256" key="1">
    <source>
        <dbReference type="SAM" id="Phobius"/>
    </source>
</evidence>
<keyword evidence="3" id="KW-1185">Reference proteome</keyword>
<feature type="transmembrane region" description="Helical" evidence="1">
    <location>
        <begin position="62"/>
        <end position="81"/>
    </location>
</feature>
<sequence>MNFSNLSRQPILQGMFTMLVFAALTLWMPELTIPWIIAFGMCAAFNWFQACFIQFGFGACLAWLKLTIIVFLFVDGSAAILTMPMLAVVFGAALFCGLLLVKALQFLASFFRR</sequence>
<dbReference type="RefSeq" id="WP_189345701.1">
    <property type="nucleotide sequence ID" value="NZ_BMYT01000002.1"/>
</dbReference>
<name>A0ABQ2XDU3_9BURK</name>
<proteinExistence type="predicted"/>
<comment type="caution">
    <text evidence="2">The sequence shown here is derived from an EMBL/GenBank/DDBJ whole genome shotgun (WGS) entry which is preliminary data.</text>
</comment>
<organism evidence="2 3">
    <name type="scientific">Undibacterium macrobrachii</name>
    <dbReference type="NCBI Taxonomy" id="1119058"/>
    <lineage>
        <taxon>Bacteria</taxon>
        <taxon>Pseudomonadati</taxon>
        <taxon>Pseudomonadota</taxon>
        <taxon>Betaproteobacteria</taxon>
        <taxon>Burkholderiales</taxon>
        <taxon>Oxalobacteraceae</taxon>
        <taxon>Undibacterium</taxon>
    </lineage>
</organism>
<evidence type="ECO:0000313" key="3">
    <source>
        <dbReference type="Proteomes" id="UP000620127"/>
    </source>
</evidence>
<evidence type="ECO:0000313" key="2">
    <source>
        <dbReference type="EMBL" id="GGX11360.1"/>
    </source>
</evidence>
<reference evidence="3" key="1">
    <citation type="journal article" date="2019" name="Int. J. Syst. Evol. Microbiol.">
        <title>The Global Catalogue of Microorganisms (GCM) 10K type strain sequencing project: providing services to taxonomists for standard genome sequencing and annotation.</title>
        <authorList>
            <consortium name="The Broad Institute Genomics Platform"/>
            <consortium name="The Broad Institute Genome Sequencing Center for Infectious Disease"/>
            <person name="Wu L."/>
            <person name="Ma J."/>
        </authorList>
    </citation>
    <scope>NUCLEOTIDE SEQUENCE [LARGE SCALE GENOMIC DNA]</scope>
    <source>
        <strain evidence="3">KCTC 23916</strain>
    </source>
</reference>
<dbReference type="Proteomes" id="UP000620127">
    <property type="component" value="Unassembled WGS sequence"/>
</dbReference>
<keyword evidence="1" id="KW-0472">Membrane</keyword>
<keyword evidence="1" id="KW-1133">Transmembrane helix</keyword>
<dbReference type="EMBL" id="BMYT01000002">
    <property type="protein sequence ID" value="GGX11360.1"/>
    <property type="molecule type" value="Genomic_DNA"/>
</dbReference>
<feature type="transmembrane region" description="Helical" evidence="1">
    <location>
        <begin position="87"/>
        <end position="111"/>
    </location>
</feature>
<protein>
    <submittedName>
        <fullName evidence="2">Uncharacterized protein</fullName>
    </submittedName>
</protein>
<feature type="transmembrane region" description="Helical" evidence="1">
    <location>
        <begin position="12"/>
        <end position="29"/>
    </location>
</feature>
<accession>A0ABQ2XDU3</accession>
<keyword evidence="1" id="KW-0812">Transmembrane</keyword>